<sequence length="347" mass="39430">MEKLLSSLLSHKDNRLRLFDMGRRVSKLSTDVFTKVEQNLVPYPMPFLHHAWIGMLMWNPKKKDENLIWFLKFPLDEQGFLVQAARDDIVNRLLQNALMPDIDKEDALKDNPFSFTPDAEKMAIFHAQAALILGQPASQYYEDVQQYLSAQRPYEYWENLGLQGIADFIVRLDQGTNEQSLCTNFGSLPTPLLLSISRLLEHSQPSYPLLSTLSQYLNQLLEHEECSPDMIAALVRAISNTTLTQTRDEMIINVLSSAYATHTEVLLAVATRNLTSLYQPEILHAFLERLAICDAGQQAFTRILSDLMFLPEMRALILKAFRHDGLSDALRHAIGAMLGQKRSASSH</sequence>
<dbReference type="Pfam" id="PF12069">
    <property type="entry name" value="DUF3549"/>
    <property type="match status" value="1"/>
</dbReference>
<dbReference type="STRING" id="1229521.D791_02306"/>
<dbReference type="Proteomes" id="UP000019464">
    <property type="component" value="Unassembled WGS sequence"/>
</dbReference>
<organism evidence="1 2">
    <name type="scientific">Nitrincola nitratireducens</name>
    <dbReference type="NCBI Taxonomy" id="1229521"/>
    <lineage>
        <taxon>Bacteria</taxon>
        <taxon>Pseudomonadati</taxon>
        <taxon>Pseudomonadota</taxon>
        <taxon>Gammaproteobacteria</taxon>
        <taxon>Oceanospirillales</taxon>
        <taxon>Oceanospirillaceae</taxon>
        <taxon>Nitrincola</taxon>
    </lineage>
</organism>
<keyword evidence="2" id="KW-1185">Reference proteome</keyword>
<evidence type="ECO:0000313" key="2">
    <source>
        <dbReference type="Proteomes" id="UP000019464"/>
    </source>
</evidence>
<name>W9V165_9GAMM</name>
<dbReference type="EMBL" id="AONB01000011">
    <property type="protein sequence ID" value="EXJ10701.1"/>
    <property type="molecule type" value="Genomic_DNA"/>
</dbReference>
<evidence type="ECO:0000313" key="1">
    <source>
        <dbReference type="EMBL" id="EXJ10701.1"/>
    </source>
</evidence>
<dbReference type="AlphaFoldDB" id="W9V165"/>
<reference evidence="1 2" key="2">
    <citation type="journal article" date="2015" name="Syst. Appl. Microbiol.">
        <title>Nitrincola nitratireducens sp. nov. isolated from a haloalkaline crater lake.</title>
        <authorList>
            <person name="Singh A."/>
            <person name="Vaidya B."/>
            <person name="Tanuku N.R."/>
            <person name="Pinnaka A.K."/>
        </authorList>
    </citation>
    <scope>NUCLEOTIDE SEQUENCE [LARGE SCALE GENOMIC DNA]</scope>
    <source>
        <strain evidence="1 2">AK23</strain>
    </source>
</reference>
<accession>W9V165</accession>
<comment type="caution">
    <text evidence="1">The sequence shown here is derived from an EMBL/GenBank/DDBJ whole genome shotgun (WGS) entry which is preliminary data.</text>
</comment>
<dbReference type="OrthoDB" id="5597089at2"/>
<evidence type="ECO:0008006" key="3">
    <source>
        <dbReference type="Google" id="ProtNLM"/>
    </source>
</evidence>
<dbReference type="RefSeq" id="WP_036511348.1">
    <property type="nucleotide sequence ID" value="NZ_AONB01000011.1"/>
</dbReference>
<proteinExistence type="predicted"/>
<dbReference type="PATRIC" id="fig|1229521.3.peg.2339"/>
<reference evidence="2" key="1">
    <citation type="submission" date="2012-11" db="EMBL/GenBank/DDBJ databases">
        <authorList>
            <person name="Singh A."/>
            <person name="Pinnaka A.K."/>
            <person name="Vaidya B."/>
        </authorList>
    </citation>
    <scope>NUCLEOTIDE SEQUENCE [LARGE SCALE GENOMIC DNA]</scope>
    <source>
        <strain evidence="2">AK23</strain>
    </source>
</reference>
<gene>
    <name evidence="1" type="ORF">D791_02306</name>
</gene>
<protein>
    <recommendedName>
        <fullName evidence="3">DUF3549 domain-containing protein</fullName>
    </recommendedName>
</protein>
<dbReference type="InterPro" id="IPR021936">
    <property type="entry name" value="DUF3549"/>
</dbReference>